<dbReference type="EMBL" id="CP035037">
    <property type="protein sequence ID" value="QAB19314.1"/>
    <property type="molecule type" value="Genomic_DNA"/>
</dbReference>
<evidence type="ECO:0000256" key="1">
    <source>
        <dbReference type="ARBA" id="ARBA00005417"/>
    </source>
</evidence>
<dbReference type="InterPro" id="IPR003439">
    <property type="entry name" value="ABC_transporter-like_ATP-bd"/>
</dbReference>
<keyword evidence="3" id="KW-0547">Nucleotide-binding</keyword>
<dbReference type="PANTHER" id="PTHR43776:SF7">
    <property type="entry name" value="D,D-DIPEPTIDE TRANSPORT ATP-BINDING PROTEIN DDPF-RELATED"/>
    <property type="match status" value="1"/>
</dbReference>
<dbReference type="InterPro" id="IPR017871">
    <property type="entry name" value="ABC_transporter-like_CS"/>
</dbReference>
<name>A0ABX5QK04_9MICO</name>
<dbReference type="SUPFAM" id="SSF52540">
    <property type="entry name" value="P-loop containing nucleoside triphosphate hydrolases"/>
    <property type="match status" value="1"/>
</dbReference>
<dbReference type="Pfam" id="PF00005">
    <property type="entry name" value="ABC_tran"/>
    <property type="match status" value="1"/>
</dbReference>
<keyword evidence="2" id="KW-0813">Transport</keyword>
<evidence type="ECO:0000313" key="7">
    <source>
        <dbReference type="Proteomes" id="UP000285768"/>
    </source>
</evidence>
<protein>
    <submittedName>
        <fullName evidence="6">ABC transporter ATP-binding protein</fullName>
    </submittedName>
</protein>
<sequence length="283" mass="30536">MKTDGAQDGASGAAPALEIIGLQKTYRTRRGEVHAVRDVSLTLEEGGSLAIVGESGSGKTTTAKIVMGLEAQTAGAVRVFGAERSAHPPAAERRAFGRIAQMVFQDPYSSLDPRMTVSESIRSVLKLHGGGDPGARERRVVELFDLVGLSGRLLNARPKDMSGGQRQRVAIARALAPEPRLVVLDEAVAALDVSVQAQVLNLLSDIREATGVAYLFISHDLGVVRQITETAVVMYRGEIVERGSTAEILDHPNHPYTQHLRASIPGPEWRDRDRYSLPFDARA</sequence>
<dbReference type="InterPro" id="IPR013563">
    <property type="entry name" value="Oligopep_ABC_C"/>
</dbReference>
<feature type="domain" description="ABC transporter" evidence="5">
    <location>
        <begin position="20"/>
        <end position="261"/>
    </location>
</feature>
<evidence type="ECO:0000256" key="2">
    <source>
        <dbReference type="ARBA" id="ARBA00022448"/>
    </source>
</evidence>
<dbReference type="InterPro" id="IPR027417">
    <property type="entry name" value="P-loop_NTPase"/>
</dbReference>
<evidence type="ECO:0000313" key="6">
    <source>
        <dbReference type="EMBL" id="QAB19314.1"/>
    </source>
</evidence>
<dbReference type="CDD" id="cd03257">
    <property type="entry name" value="ABC_NikE_OppD_transporters"/>
    <property type="match status" value="1"/>
</dbReference>
<keyword evidence="7" id="KW-1185">Reference proteome</keyword>
<dbReference type="GO" id="GO:0005524">
    <property type="term" value="F:ATP binding"/>
    <property type="evidence" value="ECO:0007669"/>
    <property type="project" value="UniProtKB-KW"/>
</dbReference>
<comment type="similarity">
    <text evidence="1">Belongs to the ABC transporter superfamily.</text>
</comment>
<dbReference type="InterPro" id="IPR003593">
    <property type="entry name" value="AAA+_ATPase"/>
</dbReference>
<dbReference type="PROSITE" id="PS00211">
    <property type="entry name" value="ABC_TRANSPORTER_1"/>
    <property type="match status" value="1"/>
</dbReference>
<dbReference type="Pfam" id="PF08352">
    <property type="entry name" value="oligo_HPY"/>
    <property type="match status" value="1"/>
</dbReference>
<gene>
    <name evidence="6" type="ORF">Leucomu_14165</name>
</gene>
<proteinExistence type="inferred from homology"/>
<evidence type="ECO:0000256" key="4">
    <source>
        <dbReference type="ARBA" id="ARBA00022840"/>
    </source>
</evidence>
<evidence type="ECO:0000256" key="3">
    <source>
        <dbReference type="ARBA" id="ARBA00022741"/>
    </source>
</evidence>
<reference evidence="6 7" key="1">
    <citation type="submission" date="2019-01" db="EMBL/GenBank/DDBJ databases">
        <title>Leucobacter muris sp. nov. isolated from the nose of a laboratory mouse.</title>
        <authorList>
            <person name="Benga L."/>
            <person name="Sproeer C."/>
            <person name="Schumann P."/>
            <person name="Verbarg S."/>
            <person name="Bunk B."/>
            <person name="Engelhardt E."/>
            <person name="Benten P.M."/>
            <person name="Sager M."/>
        </authorList>
    </citation>
    <scope>NUCLEOTIDE SEQUENCE [LARGE SCALE GENOMIC DNA]</scope>
    <source>
        <strain evidence="6 7">DSM 101948</strain>
    </source>
</reference>
<dbReference type="Gene3D" id="3.40.50.300">
    <property type="entry name" value="P-loop containing nucleotide triphosphate hydrolases"/>
    <property type="match status" value="1"/>
</dbReference>
<dbReference type="Proteomes" id="UP000285768">
    <property type="component" value="Chromosome"/>
</dbReference>
<organism evidence="6 7">
    <name type="scientific">Leucobacter muris</name>
    <dbReference type="NCBI Taxonomy" id="1935379"/>
    <lineage>
        <taxon>Bacteria</taxon>
        <taxon>Bacillati</taxon>
        <taxon>Actinomycetota</taxon>
        <taxon>Actinomycetes</taxon>
        <taxon>Micrococcales</taxon>
        <taxon>Microbacteriaceae</taxon>
        <taxon>Leucobacter</taxon>
    </lineage>
</organism>
<dbReference type="PANTHER" id="PTHR43776">
    <property type="entry name" value="TRANSPORT ATP-BINDING PROTEIN"/>
    <property type="match status" value="1"/>
</dbReference>
<accession>A0ABX5QK04</accession>
<keyword evidence="4 6" id="KW-0067">ATP-binding</keyword>
<dbReference type="PROSITE" id="PS50893">
    <property type="entry name" value="ABC_TRANSPORTER_2"/>
    <property type="match status" value="1"/>
</dbReference>
<dbReference type="SMART" id="SM00382">
    <property type="entry name" value="AAA"/>
    <property type="match status" value="1"/>
</dbReference>
<evidence type="ECO:0000259" key="5">
    <source>
        <dbReference type="PROSITE" id="PS50893"/>
    </source>
</evidence>
<dbReference type="InterPro" id="IPR050319">
    <property type="entry name" value="ABC_transp_ATP-bind"/>
</dbReference>